<dbReference type="KEGG" id="mik:FOE78_09820"/>
<dbReference type="InterPro" id="IPR001279">
    <property type="entry name" value="Metallo-B-lactamas"/>
</dbReference>
<dbReference type="InterPro" id="IPR050855">
    <property type="entry name" value="NDM-1-like"/>
</dbReference>
<dbReference type="SMART" id="SM00849">
    <property type="entry name" value="Lactamase_B"/>
    <property type="match status" value="1"/>
</dbReference>
<organism evidence="2 3">
    <name type="scientific">Microlunatus elymi</name>
    <dbReference type="NCBI Taxonomy" id="2596828"/>
    <lineage>
        <taxon>Bacteria</taxon>
        <taxon>Bacillati</taxon>
        <taxon>Actinomycetota</taxon>
        <taxon>Actinomycetes</taxon>
        <taxon>Propionibacteriales</taxon>
        <taxon>Propionibacteriaceae</taxon>
        <taxon>Microlunatus</taxon>
    </lineage>
</organism>
<dbReference type="GO" id="GO:0016787">
    <property type="term" value="F:hydrolase activity"/>
    <property type="evidence" value="ECO:0007669"/>
    <property type="project" value="UniProtKB-KW"/>
</dbReference>
<evidence type="ECO:0000313" key="2">
    <source>
        <dbReference type="EMBL" id="QDP96160.1"/>
    </source>
</evidence>
<proteinExistence type="predicted"/>
<accession>A0A516PYB5</accession>
<keyword evidence="2" id="KW-0378">Hydrolase</keyword>
<dbReference type="CDD" id="cd16282">
    <property type="entry name" value="metallo-hydrolase-like_MBL-fold"/>
    <property type="match status" value="1"/>
</dbReference>
<evidence type="ECO:0000259" key="1">
    <source>
        <dbReference type="SMART" id="SM00849"/>
    </source>
</evidence>
<feature type="domain" description="Metallo-beta-lactamase" evidence="1">
    <location>
        <begin position="59"/>
        <end position="255"/>
    </location>
</feature>
<dbReference type="Gene3D" id="3.60.15.10">
    <property type="entry name" value="Ribonuclease Z/Hydroxyacylglutathione hydrolase-like"/>
    <property type="match status" value="1"/>
</dbReference>
<dbReference type="Proteomes" id="UP000319263">
    <property type="component" value="Chromosome"/>
</dbReference>
<gene>
    <name evidence="2" type="ORF">FOE78_09820</name>
</gene>
<protein>
    <submittedName>
        <fullName evidence="2">MBL fold metallo-hydrolase</fullName>
    </submittedName>
</protein>
<dbReference type="PANTHER" id="PTHR42951:SF4">
    <property type="entry name" value="ACYL-COENZYME A THIOESTERASE MBLAC2"/>
    <property type="match status" value="1"/>
</dbReference>
<dbReference type="SUPFAM" id="SSF56281">
    <property type="entry name" value="Metallo-hydrolase/oxidoreductase"/>
    <property type="match status" value="1"/>
</dbReference>
<name>A0A516PYB5_9ACTN</name>
<dbReference type="OrthoDB" id="2273115at2"/>
<reference evidence="2 3" key="1">
    <citation type="submission" date="2019-07" db="EMBL/GenBank/DDBJ databases">
        <title>Microlunatus dokdonensis sp. nov. isolated from the rhizospheric soil of the wild plant Elymus tsukushiensis.</title>
        <authorList>
            <person name="Ghim S.-Y."/>
            <person name="Hwang Y.-J."/>
            <person name="Son J.-S."/>
            <person name="Shin J.-H."/>
        </authorList>
    </citation>
    <scope>NUCLEOTIDE SEQUENCE [LARGE SCALE GENOMIC DNA]</scope>
    <source>
        <strain evidence="2 3">KUDC0627</strain>
    </source>
</reference>
<dbReference type="Pfam" id="PF00753">
    <property type="entry name" value="Lactamase_B"/>
    <property type="match status" value="1"/>
</dbReference>
<dbReference type="PANTHER" id="PTHR42951">
    <property type="entry name" value="METALLO-BETA-LACTAMASE DOMAIN-CONTAINING"/>
    <property type="match status" value="1"/>
</dbReference>
<dbReference type="AlphaFoldDB" id="A0A516PYB5"/>
<dbReference type="InterPro" id="IPR036866">
    <property type="entry name" value="RibonucZ/Hydroxyglut_hydro"/>
</dbReference>
<evidence type="ECO:0000313" key="3">
    <source>
        <dbReference type="Proteomes" id="UP000319263"/>
    </source>
</evidence>
<dbReference type="EMBL" id="CP041692">
    <property type="protein sequence ID" value="QDP96160.1"/>
    <property type="molecule type" value="Genomic_DNA"/>
</dbReference>
<sequence length="336" mass="34227">MPGLDWHSRFASASLIGMGENAENAAADPTGDSGRVGWRLGDWQQVAHGVYRLVAEPASVNIGLVVGSEGALLVDTGSSPAQGAELRGAVSRVTDLPLVAVVVTHDHFDHSFGLAGLAGVPSIGHESLSQTLLTEQGPTEGVAAGARSLGFDPGELVLPETLIAVADVVGLGGSRVAEIAHLGDGHSRGDLVITVTDPGADGFGGVIFAGDLIESAPAESPAPWYGSDSSPDQWSWTVDRLRGLAGSQTIIVPGHGDPVGVDFVIEQRDAIDAVRMELERLAAAGVSESDALGQGDWPFPADHVAAGIAPGYAEIRAAAERQSGAGGRPTLPLAGT</sequence>
<keyword evidence="3" id="KW-1185">Reference proteome</keyword>